<keyword evidence="1" id="KW-0413">Isomerase</keyword>
<dbReference type="GO" id="GO:0062192">
    <property type="term" value="F:L-rhamnose mutarotase activity"/>
    <property type="evidence" value="ECO:0007669"/>
    <property type="project" value="UniProtKB-EC"/>
</dbReference>
<protein>
    <submittedName>
        <fullName evidence="1">L-rhamnose mutarotase</fullName>
        <ecNumber evidence="1">5.1.3.32</ecNumber>
    </submittedName>
</protein>
<name>A0A645H883_9ZZZZ</name>
<evidence type="ECO:0000313" key="1">
    <source>
        <dbReference type="EMBL" id="MPN35195.1"/>
    </source>
</evidence>
<comment type="caution">
    <text evidence="1">The sequence shown here is derived from an EMBL/GenBank/DDBJ whole genome shotgun (WGS) entry which is preliminary data.</text>
</comment>
<dbReference type="Pfam" id="PF05336">
    <property type="entry name" value="rhaM"/>
    <property type="match status" value="1"/>
</dbReference>
<organism evidence="1">
    <name type="scientific">bioreactor metagenome</name>
    <dbReference type="NCBI Taxonomy" id="1076179"/>
    <lineage>
        <taxon>unclassified sequences</taxon>
        <taxon>metagenomes</taxon>
        <taxon>ecological metagenomes</taxon>
    </lineage>
</organism>
<dbReference type="GO" id="GO:0019301">
    <property type="term" value="P:rhamnose catabolic process"/>
    <property type="evidence" value="ECO:0007669"/>
    <property type="project" value="TreeGrafter"/>
</dbReference>
<dbReference type="PANTHER" id="PTHR34389">
    <property type="entry name" value="L-RHAMNOSE MUTAROTASE"/>
    <property type="match status" value="1"/>
</dbReference>
<dbReference type="InterPro" id="IPR008000">
    <property type="entry name" value="Rham/fucose_mutarotase"/>
</dbReference>
<dbReference type="EC" id="5.1.3.32" evidence="1"/>
<sequence>MERVAFRIRLKEGMKEEYKKRHDGIWPEMSAMLDEAGMKNYSIWLTDDNQLFGYYELAVPREVRDMVLTESEVNKRWNKHMDGLIDATFETTGTFKDLEEMFYHK</sequence>
<dbReference type="InterPro" id="IPR011008">
    <property type="entry name" value="Dimeric_a/b-barrel"/>
</dbReference>
<dbReference type="SUPFAM" id="SSF54909">
    <property type="entry name" value="Dimeric alpha+beta barrel"/>
    <property type="match status" value="1"/>
</dbReference>
<dbReference type="AlphaFoldDB" id="A0A645H883"/>
<accession>A0A645H883</accession>
<reference evidence="1" key="1">
    <citation type="submission" date="2019-08" db="EMBL/GenBank/DDBJ databases">
        <authorList>
            <person name="Kucharzyk K."/>
            <person name="Murdoch R.W."/>
            <person name="Higgins S."/>
            <person name="Loffler F."/>
        </authorList>
    </citation>
    <scope>NUCLEOTIDE SEQUENCE</scope>
</reference>
<dbReference type="PANTHER" id="PTHR34389:SF2">
    <property type="entry name" value="L-RHAMNOSE MUTAROTASE"/>
    <property type="match status" value="1"/>
</dbReference>
<dbReference type="EMBL" id="VSSQ01088628">
    <property type="protein sequence ID" value="MPN35195.1"/>
    <property type="molecule type" value="Genomic_DNA"/>
</dbReference>
<gene>
    <name evidence="1" type="primary">rhaM_12</name>
    <name evidence="1" type="ORF">SDC9_182692</name>
</gene>
<dbReference type="Gene3D" id="3.30.70.100">
    <property type="match status" value="1"/>
</dbReference>
<proteinExistence type="predicted"/>